<sequence>MMNGILMSNGIDAISVPAAKVHEFNEKMVRFYRSKDATEMMAFLVDCHSDVEQIRAANTRN</sequence>
<comment type="caution">
    <text evidence="1">The sequence shown here is derived from an EMBL/GenBank/DDBJ whole genome shotgun (WGS) entry which is preliminary data.</text>
</comment>
<keyword evidence="2" id="KW-1185">Reference proteome</keyword>
<accession>A0A1B8YMQ2</accession>
<organism evidence="1 2">
    <name type="scientific">Photorhabdus namnaonensis</name>
    <dbReference type="NCBI Taxonomy" id="1851568"/>
    <lineage>
        <taxon>Bacteria</taxon>
        <taxon>Pseudomonadati</taxon>
        <taxon>Pseudomonadota</taxon>
        <taxon>Gammaproteobacteria</taxon>
        <taxon>Enterobacterales</taxon>
        <taxon>Morganellaceae</taxon>
        <taxon>Photorhabdus</taxon>
    </lineage>
</organism>
<dbReference type="RefSeq" id="WP_240492383.1">
    <property type="nucleotide sequence ID" value="NZ_CAWMQN010000016.1"/>
</dbReference>
<dbReference type="AlphaFoldDB" id="A0A1B8YMQ2"/>
<name>A0A1B8YMQ2_9GAMM</name>
<dbReference type="Proteomes" id="UP000092665">
    <property type="component" value="Unassembled WGS sequence"/>
</dbReference>
<gene>
    <name evidence="1" type="ORF">Phpb_00480</name>
</gene>
<proteinExistence type="predicted"/>
<protein>
    <submittedName>
        <fullName evidence="1">Uncharacterized protein</fullName>
    </submittedName>
</protein>
<evidence type="ECO:0000313" key="2">
    <source>
        <dbReference type="Proteomes" id="UP000092665"/>
    </source>
</evidence>
<evidence type="ECO:0000313" key="1">
    <source>
        <dbReference type="EMBL" id="OCA56429.1"/>
    </source>
</evidence>
<reference evidence="2" key="1">
    <citation type="submission" date="2015-11" db="EMBL/GenBank/DDBJ databases">
        <authorList>
            <person name="Tobias N.J."/>
            <person name="Mishra B."/>
            <person name="Gupta D.K."/>
            <person name="Thines M."/>
            <person name="Stinear T.P."/>
            <person name="Bode H.B."/>
        </authorList>
    </citation>
    <scope>NUCLEOTIDE SEQUENCE [LARGE SCALE GENOMIC DNA]</scope>
    <source>
        <strain evidence="2">PB45.5</strain>
    </source>
</reference>
<dbReference type="PATRIC" id="fig|29488.15.peg.535"/>
<dbReference type="EMBL" id="LOIC01000016">
    <property type="protein sequence ID" value="OCA56429.1"/>
    <property type="molecule type" value="Genomic_DNA"/>
</dbReference>